<evidence type="ECO:0000256" key="4">
    <source>
        <dbReference type="ARBA" id="ARBA00022679"/>
    </source>
</evidence>
<dbReference type="Pfam" id="PF00512">
    <property type="entry name" value="HisKA"/>
    <property type="match status" value="1"/>
</dbReference>
<dbReference type="Gene3D" id="3.30.565.10">
    <property type="entry name" value="Histidine kinase-like ATPase, C-terminal domain"/>
    <property type="match status" value="1"/>
</dbReference>
<keyword evidence="7" id="KW-0812">Transmembrane</keyword>
<dbReference type="Gene3D" id="1.10.287.130">
    <property type="match status" value="1"/>
</dbReference>
<dbReference type="SMART" id="SM00388">
    <property type="entry name" value="HisKA"/>
    <property type="match status" value="1"/>
</dbReference>
<keyword evidence="7" id="KW-0472">Membrane</keyword>
<evidence type="ECO:0000256" key="5">
    <source>
        <dbReference type="ARBA" id="ARBA00022777"/>
    </source>
</evidence>
<evidence type="ECO:0000256" key="6">
    <source>
        <dbReference type="ARBA" id="ARBA00023012"/>
    </source>
</evidence>
<dbReference type="HOGENOM" id="CLU_529741_0_0_5"/>
<feature type="transmembrane region" description="Helical" evidence="7">
    <location>
        <begin position="270"/>
        <end position="293"/>
    </location>
</feature>
<reference evidence="9 10" key="1">
    <citation type="journal article" date="2013" name="Genome Announc.">
        <title>Genome sequences for three denitrifying bacterial strains isolated from a uranium- and nitrate-contaminated subsurface environment.</title>
        <authorList>
            <person name="Venkatramanan R."/>
            <person name="Prakash O."/>
            <person name="Woyke T."/>
            <person name="Chain P."/>
            <person name="Goodwin L.A."/>
            <person name="Watson D."/>
            <person name="Brooks S."/>
            <person name="Kostka J.E."/>
            <person name="Green S.J."/>
        </authorList>
    </citation>
    <scope>NUCLEOTIDE SEQUENCE [LARGE SCALE GENOMIC DNA]</scope>
    <source>
        <strain evidence="9 10">1NES1</strain>
    </source>
</reference>
<dbReference type="STRING" id="670307.HYPDE_26263"/>
<evidence type="ECO:0000256" key="7">
    <source>
        <dbReference type="SAM" id="Phobius"/>
    </source>
</evidence>
<keyword evidence="6" id="KW-0902">Two-component regulatory system</keyword>
<dbReference type="AlphaFoldDB" id="N0BA00"/>
<dbReference type="InterPro" id="IPR003661">
    <property type="entry name" value="HisK_dim/P_dom"/>
</dbReference>
<dbReference type="InterPro" id="IPR005467">
    <property type="entry name" value="His_kinase_dom"/>
</dbReference>
<dbReference type="EMBL" id="CP005587">
    <property type="protein sequence ID" value="AGK56935.1"/>
    <property type="molecule type" value="Genomic_DNA"/>
</dbReference>
<evidence type="ECO:0000259" key="8">
    <source>
        <dbReference type="PROSITE" id="PS50109"/>
    </source>
</evidence>
<evidence type="ECO:0000256" key="2">
    <source>
        <dbReference type="ARBA" id="ARBA00012438"/>
    </source>
</evidence>
<keyword evidence="4" id="KW-0808">Transferase</keyword>
<dbReference type="CDD" id="cd00082">
    <property type="entry name" value="HisKA"/>
    <property type="match status" value="1"/>
</dbReference>
<dbReference type="PROSITE" id="PS50109">
    <property type="entry name" value="HIS_KIN"/>
    <property type="match status" value="1"/>
</dbReference>
<dbReference type="KEGG" id="hdt:HYPDE_26263"/>
<dbReference type="PANTHER" id="PTHR43711">
    <property type="entry name" value="TWO-COMPONENT HISTIDINE KINASE"/>
    <property type="match status" value="1"/>
</dbReference>
<dbReference type="InterPro" id="IPR036890">
    <property type="entry name" value="HATPase_C_sf"/>
</dbReference>
<dbReference type="SUPFAM" id="SSF55874">
    <property type="entry name" value="ATPase domain of HSP90 chaperone/DNA topoisomerase II/histidine kinase"/>
    <property type="match status" value="1"/>
</dbReference>
<name>N0BA00_9HYPH</name>
<organism evidence="9 10">
    <name type="scientific">Hyphomicrobium denitrificans 1NES1</name>
    <dbReference type="NCBI Taxonomy" id="670307"/>
    <lineage>
        <taxon>Bacteria</taxon>
        <taxon>Pseudomonadati</taxon>
        <taxon>Pseudomonadota</taxon>
        <taxon>Alphaproteobacteria</taxon>
        <taxon>Hyphomicrobiales</taxon>
        <taxon>Hyphomicrobiaceae</taxon>
        <taxon>Hyphomicrobium</taxon>
    </lineage>
</organism>
<dbReference type="Pfam" id="PF02518">
    <property type="entry name" value="HATPase_c"/>
    <property type="match status" value="1"/>
</dbReference>
<feature type="domain" description="Histidine kinase" evidence="8">
    <location>
        <begin position="315"/>
        <end position="513"/>
    </location>
</feature>
<evidence type="ECO:0000313" key="10">
    <source>
        <dbReference type="Proteomes" id="UP000005952"/>
    </source>
</evidence>
<keyword evidence="3" id="KW-0597">Phosphoprotein</keyword>
<dbReference type="InterPro" id="IPR036097">
    <property type="entry name" value="HisK_dim/P_sf"/>
</dbReference>
<dbReference type="InterPro" id="IPR004358">
    <property type="entry name" value="Sig_transdc_His_kin-like_C"/>
</dbReference>
<feature type="transmembrane region" description="Helical" evidence="7">
    <location>
        <begin position="39"/>
        <end position="57"/>
    </location>
</feature>
<dbReference type="SUPFAM" id="SSF47384">
    <property type="entry name" value="Homodimeric domain of signal transducing histidine kinase"/>
    <property type="match status" value="1"/>
</dbReference>
<sequence length="514" mass="55940">MLESGHDAQIAKRLVQIRQSMASFRDETFEQDRRRHLRIAAHLLLVIPLLIIVAMALRTVDAERAAQDARASAASENRGSAIGRYLATAMANATAIGDALVSRVLSDGTNEASALRRLVSDGAIVFAVLLRNGRRVFPPEEPAAALVQEVEKLDRFNTALSVAASRAQKDSNGTAWSFIDDMPVLLSCRVEQTQTLCLALSFESIMQLLVERAASKTYPWDVPFEVVDPWSRSRWRSQSDGWALSKAAVVDLAAPMDGWKIRVALPPYPAYHYMVLAISILTPVIIGWGMAFWGLMRRQADQADEACRRAENAACLSHDLRTPLSNFLLYVDLISRNARDDAKVSRYCAVLEEEIARLQAIVGEAVQRARGTPIAITPDKASPDAVIQSLVVRYEPLMKEAGCRVEFEGNAGEVVTTDRSTLERIVVNLLDNARKHAAGSLITIATAEDAGTLLLRVSDEGAKGRANHQGGGAPGFGIGLKIIDKLVKSSGGTFNAIIDAGGSRFSVTLPMQER</sequence>
<dbReference type="SMART" id="SM00387">
    <property type="entry name" value="HATPase_c"/>
    <property type="match status" value="1"/>
</dbReference>
<evidence type="ECO:0000256" key="3">
    <source>
        <dbReference type="ARBA" id="ARBA00022553"/>
    </source>
</evidence>
<keyword evidence="7" id="KW-1133">Transmembrane helix</keyword>
<comment type="catalytic activity">
    <reaction evidence="1">
        <text>ATP + protein L-histidine = ADP + protein N-phospho-L-histidine.</text>
        <dbReference type="EC" id="2.7.13.3"/>
    </reaction>
</comment>
<dbReference type="InterPro" id="IPR050736">
    <property type="entry name" value="Sensor_HK_Regulatory"/>
</dbReference>
<dbReference type="EC" id="2.7.13.3" evidence="2"/>
<dbReference type="PANTHER" id="PTHR43711:SF1">
    <property type="entry name" value="HISTIDINE KINASE 1"/>
    <property type="match status" value="1"/>
</dbReference>
<keyword evidence="10" id="KW-1185">Reference proteome</keyword>
<dbReference type="eggNOG" id="COG2205">
    <property type="taxonomic scope" value="Bacteria"/>
</dbReference>
<evidence type="ECO:0000256" key="1">
    <source>
        <dbReference type="ARBA" id="ARBA00000085"/>
    </source>
</evidence>
<proteinExistence type="predicted"/>
<accession>N0BA00</accession>
<keyword evidence="5 9" id="KW-0418">Kinase</keyword>
<protein>
    <recommendedName>
        <fullName evidence="2">histidine kinase</fullName>
        <ecNumber evidence="2">2.7.13.3</ecNumber>
    </recommendedName>
</protein>
<evidence type="ECO:0000313" key="9">
    <source>
        <dbReference type="EMBL" id="AGK56935.1"/>
    </source>
</evidence>
<dbReference type="Proteomes" id="UP000005952">
    <property type="component" value="Chromosome"/>
</dbReference>
<dbReference type="InterPro" id="IPR003594">
    <property type="entry name" value="HATPase_dom"/>
</dbReference>
<dbReference type="PRINTS" id="PR00344">
    <property type="entry name" value="BCTRLSENSOR"/>
</dbReference>
<gene>
    <name evidence="9" type="ORF">HYPDE_26263</name>
</gene>
<dbReference type="GO" id="GO:0000155">
    <property type="term" value="F:phosphorelay sensor kinase activity"/>
    <property type="evidence" value="ECO:0007669"/>
    <property type="project" value="InterPro"/>
</dbReference>